<evidence type="ECO:0000256" key="2">
    <source>
        <dbReference type="SAM" id="SignalP"/>
    </source>
</evidence>
<evidence type="ECO:0000313" key="5">
    <source>
        <dbReference type="Proteomes" id="UP000243579"/>
    </source>
</evidence>
<sequence length="917" mass="100767">MRRLLLLAAAASATHLVDNTAEIPLDLSRFCSGGGAFGLYERQTGCALGNCECFPVLFSCDNSLANGLGECTLSGIGELLLVIAFVINLLVPAVYVLSHFYHDGDDANGRAVLLEERSSRRATLDHQPSISAGAEPKEDLESTYFDMTQFRRTIPDRVFGLDKTAKIKLEVMSKGWIQFIFFFMLAIFSGCLVLFAVSANTIETPFPLSPSNATRVNATAFALVADAVNATFPQGTRFVSLHGDVCHLPPQAAGIVPVELGFAATASVDGKLLFDTFHYERLVVRCACSGASCRPVAGTEDALVSIPWFQDAFQVVGHDVMHSVHIHAMITANVTLRRAPVVSLVAHHARLERVLEVVKWTFLVADVVALGYWGYLNRHRGWTRLLPERRLLYLALLCNALGSSPVVHFTQAFLSSTWSYLFAQAWAAALSAAWLLCLLVAIDLQRQRTFRWSFFALKVLLLVVAMGVRGMSFYAMPAAVTSLVDLFLAALAMILFRGVMMSVRNDLRRKAYAASRPEQLTARVLYFVALQVTYVYFFAALFADPVPKVQVYLANARVLTNLPIQVIARAATLVLFVIFLPVNNKKRPQFLATTMVFTRENSLHAAQVSQTVHTPKPSVLTRLFSRLSRRDGPTAAPPVFCLETACGLYNQSCYAYYAVPETKALETDLDLDLAAVARDGLSVVAELFDAETDTHAIVFTDAKRAFVAFRGTFSRQNAVTDLDYNFCKPELFVDRFPDLRLHTGFYRAYMSVRAQLLAVVAAHDQLQWFVTGHSLGGALGTIAAFDLMSSYALADVTVYTYGSPRVGNHAFAHAYNQFVPKTFRVVNDADVIVGGPKQAVFGLYCVSSLRYKHVGTAVLLSDRACGTFLVDPNIVEMAFIAKLRSNGFSHLLSAYRMKLARGVKATLAADETTPLSV</sequence>
<feature type="transmembrane region" description="Helical" evidence="1">
    <location>
        <begin position="79"/>
        <end position="101"/>
    </location>
</feature>
<feature type="transmembrane region" description="Helical" evidence="1">
    <location>
        <begin position="391"/>
        <end position="414"/>
    </location>
</feature>
<gene>
    <name evidence="4" type="ORF">ACHHYP_10790</name>
</gene>
<dbReference type="SUPFAM" id="SSF53474">
    <property type="entry name" value="alpha/beta-Hydrolases"/>
    <property type="match status" value="1"/>
</dbReference>
<comment type="caution">
    <text evidence="4">The sequence shown here is derived from an EMBL/GenBank/DDBJ whole genome shotgun (WGS) entry which is preliminary data.</text>
</comment>
<dbReference type="InterPro" id="IPR002921">
    <property type="entry name" value="Fungal_lipase-type"/>
</dbReference>
<keyword evidence="1" id="KW-0812">Transmembrane</keyword>
<keyword evidence="1" id="KW-0472">Membrane</keyword>
<feature type="transmembrane region" description="Helical" evidence="1">
    <location>
        <begin position="420"/>
        <end position="442"/>
    </location>
</feature>
<dbReference type="Gene3D" id="3.40.50.1820">
    <property type="entry name" value="alpha/beta hydrolase"/>
    <property type="match status" value="1"/>
</dbReference>
<organism evidence="4 5">
    <name type="scientific">Achlya hypogyna</name>
    <name type="common">Oomycete</name>
    <name type="synonym">Protoachlya hypogyna</name>
    <dbReference type="NCBI Taxonomy" id="1202772"/>
    <lineage>
        <taxon>Eukaryota</taxon>
        <taxon>Sar</taxon>
        <taxon>Stramenopiles</taxon>
        <taxon>Oomycota</taxon>
        <taxon>Saprolegniomycetes</taxon>
        <taxon>Saprolegniales</taxon>
        <taxon>Achlyaceae</taxon>
        <taxon>Achlya</taxon>
    </lineage>
</organism>
<name>A0A1V9YKL6_ACHHY</name>
<dbReference type="GO" id="GO:0006629">
    <property type="term" value="P:lipid metabolic process"/>
    <property type="evidence" value="ECO:0007669"/>
    <property type="project" value="InterPro"/>
</dbReference>
<evidence type="ECO:0000313" key="4">
    <source>
        <dbReference type="EMBL" id="OQR86269.1"/>
    </source>
</evidence>
<dbReference type="Pfam" id="PF01764">
    <property type="entry name" value="Lipase_3"/>
    <property type="match status" value="1"/>
</dbReference>
<feature type="transmembrane region" description="Helical" evidence="1">
    <location>
        <begin position="176"/>
        <end position="197"/>
    </location>
</feature>
<keyword evidence="5" id="KW-1185">Reference proteome</keyword>
<dbReference type="OrthoDB" id="426718at2759"/>
<feature type="domain" description="Fungal lipase-type" evidence="3">
    <location>
        <begin position="706"/>
        <end position="833"/>
    </location>
</feature>
<dbReference type="CDD" id="cd00519">
    <property type="entry name" value="Lipase_3"/>
    <property type="match status" value="1"/>
</dbReference>
<accession>A0A1V9YKL6</accession>
<keyword evidence="2" id="KW-0732">Signal</keyword>
<evidence type="ECO:0000256" key="1">
    <source>
        <dbReference type="SAM" id="Phobius"/>
    </source>
</evidence>
<keyword evidence="1" id="KW-1133">Transmembrane helix</keyword>
<feature type="chain" id="PRO_5010721620" evidence="2">
    <location>
        <begin position="17"/>
        <end position="917"/>
    </location>
</feature>
<dbReference type="InterPro" id="IPR029058">
    <property type="entry name" value="AB_hydrolase_fold"/>
</dbReference>
<feature type="signal peptide" evidence="2">
    <location>
        <begin position="1"/>
        <end position="16"/>
    </location>
</feature>
<dbReference type="InterPro" id="IPR051218">
    <property type="entry name" value="Sec_MonoDiacylglyc_Lipase"/>
</dbReference>
<evidence type="ECO:0000259" key="3">
    <source>
        <dbReference type="Pfam" id="PF01764"/>
    </source>
</evidence>
<dbReference type="Proteomes" id="UP000243579">
    <property type="component" value="Unassembled WGS sequence"/>
</dbReference>
<reference evidence="4 5" key="1">
    <citation type="journal article" date="2014" name="Genome Biol. Evol.">
        <title>The secreted proteins of Achlya hypogyna and Thraustotheca clavata identify the ancestral oomycete secretome and reveal gene acquisitions by horizontal gene transfer.</title>
        <authorList>
            <person name="Misner I."/>
            <person name="Blouin N."/>
            <person name="Leonard G."/>
            <person name="Richards T.A."/>
            <person name="Lane C.E."/>
        </authorList>
    </citation>
    <scope>NUCLEOTIDE SEQUENCE [LARGE SCALE GENOMIC DNA]</scope>
    <source>
        <strain evidence="4 5">ATCC 48635</strain>
    </source>
</reference>
<feature type="transmembrane region" description="Helical" evidence="1">
    <location>
        <begin position="482"/>
        <end position="503"/>
    </location>
</feature>
<protein>
    <submittedName>
        <fullName evidence="4">Lipase class 3</fullName>
    </submittedName>
</protein>
<proteinExistence type="predicted"/>
<dbReference type="PANTHER" id="PTHR45856:SF11">
    <property type="entry name" value="FUNGAL LIPASE-LIKE DOMAIN-CONTAINING PROTEIN"/>
    <property type="match status" value="1"/>
</dbReference>
<dbReference type="EMBL" id="JNBR01001522">
    <property type="protein sequence ID" value="OQR86269.1"/>
    <property type="molecule type" value="Genomic_DNA"/>
</dbReference>
<feature type="transmembrane region" description="Helical" evidence="1">
    <location>
        <begin position="454"/>
        <end position="476"/>
    </location>
</feature>
<dbReference type="PANTHER" id="PTHR45856">
    <property type="entry name" value="ALPHA/BETA-HYDROLASES SUPERFAMILY PROTEIN"/>
    <property type="match status" value="1"/>
</dbReference>
<feature type="transmembrane region" description="Helical" evidence="1">
    <location>
        <begin position="524"/>
        <end position="542"/>
    </location>
</feature>
<dbReference type="AlphaFoldDB" id="A0A1V9YKL6"/>
<feature type="transmembrane region" description="Helical" evidence="1">
    <location>
        <begin position="562"/>
        <end position="582"/>
    </location>
</feature>